<feature type="chain" id="PRO_5013053443" evidence="9">
    <location>
        <begin position="22"/>
        <end position="678"/>
    </location>
</feature>
<evidence type="ECO:0000256" key="4">
    <source>
        <dbReference type="ARBA" id="ARBA00022989"/>
    </source>
</evidence>
<dbReference type="GO" id="GO:0005886">
    <property type="term" value="C:plasma membrane"/>
    <property type="evidence" value="ECO:0007669"/>
    <property type="project" value="UniProtKB-SubCell"/>
</dbReference>
<evidence type="ECO:0000313" key="11">
    <source>
        <dbReference type="Proteomes" id="UP000198287"/>
    </source>
</evidence>
<dbReference type="AlphaFoldDB" id="A0A226DWT2"/>
<evidence type="ECO:0000256" key="6">
    <source>
        <dbReference type="ARBA" id="ARBA00023170"/>
    </source>
</evidence>
<feature type="transmembrane region" description="Helical" evidence="8">
    <location>
        <begin position="636"/>
        <end position="659"/>
    </location>
</feature>
<dbReference type="PANTHER" id="PTHR42643">
    <property type="entry name" value="IONOTROPIC RECEPTOR 20A-RELATED"/>
    <property type="match status" value="1"/>
</dbReference>
<keyword evidence="2" id="KW-1003">Cell membrane</keyword>
<evidence type="ECO:0000256" key="7">
    <source>
        <dbReference type="ARBA" id="ARBA00023180"/>
    </source>
</evidence>
<evidence type="ECO:0000313" key="10">
    <source>
        <dbReference type="EMBL" id="OXA49177.1"/>
    </source>
</evidence>
<evidence type="ECO:0000256" key="3">
    <source>
        <dbReference type="ARBA" id="ARBA00022692"/>
    </source>
</evidence>
<comment type="subcellular location">
    <subcellularLocation>
        <location evidence="1">Cell membrane</location>
        <topology evidence="1">Multi-pass membrane protein</topology>
    </subcellularLocation>
</comment>
<reference evidence="10 11" key="1">
    <citation type="submission" date="2015-12" db="EMBL/GenBank/DDBJ databases">
        <title>The genome of Folsomia candida.</title>
        <authorList>
            <person name="Faddeeva A."/>
            <person name="Derks M.F."/>
            <person name="Anvar Y."/>
            <person name="Smit S."/>
            <person name="Van Straalen N."/>
            <person name="Roelofs D."/>
        </authorList>
    </citation>
    <scope>NUCLEOTIDE SEQUENCE [LARGE SCALE GENOMIC DNA]</scope>
    <source>
        <strain evidence="10 11">VU population</strain>
        <tissue evidence="10">Whole body</tissue>
    </source>
</reference>
<keyword evidence="5 8" id="KW-0472">Membrane</keyword>
<keyword evidence="9" id="KW-0732">Signal</keyword>
<feature type="transmembrane region" description="Helical" evidence="8">
    <location>
        <begin position="316"/>
        <end position="342"/>
    </location>
</feature>
<evidence type="ECO:0000256" key="5">
    <source>
        <dbReference type="ARBA" id="ARBA00023136"/>
    </source>
</evidence>
<accession>A0A226DWT2</accession>
<dbReference type="InterPro" id="IPR052192">
    <property type="entry name" value="Insect_Ionotropic_Sensory_Rcpt"/>
</dbReference>
<keyword evidence="4 8" id="KW-1133">Transmembrane helix</keyword>
<keyword evidence="3 8" id="KW-0812">Transmembrane</keyword>
<keyword evidence="7" id="KW-0325">Glycoprotein</keyword>
<evidence type="ECO:0000256" key="1">
    <source>
        <dbReference type="ARBA" id="ARBA00004651"/>
    </source>
</evidence>
<keyword evidence="11" id="KW-1185">Reference proteome</keyword>
<feature type="transmembrane region" description="Helical" evidence="8">
    <location>
        <begin position="381"/>
        <end position="399"/>
    </location>
</feature>
<dbReference type="EMBL" id="LNIX01000010">
    <property type="protein sequence ID" value="OXA49177.1"/>
    <property type="molecule type" value="Genomic_DNA"/>
</dbReference>
<gene>
    <name evidence="10" type="ORF">Fcan01_15915</name>
</gene>
<comment type="caution">
    <text evidence="10">The sequence shown here is derived from an EMBL/GenBank/DDBJ whole genome shotgun (WGS) entry which is preliminary data.</text>
</comment>
<evidence type="ECO:0000256" key="8">
    <source>
        <dbReference type="SAM" id="Phobius"/>
    </source>
</evidence>
<feature type="transmembrane region" description="Helical" evidence="8">
    <location>
        <begin position="349"/>
        <end position="369"/>
    </location>
</feature>
<evidence type="ECO:0000256" key="9">
    <source>
        <dbReference type="SAM" id="SignalP"/>
    </source>
</evidence>
<keyword evidence="6" id="KW-0675">Receptor</keyword>
<organism evidence="10 11">
    <name type="scientific">Folsomia candida</name>
    <name type="common">Springtail</name>
    <dbReference type="NCBI Taxonomy" id="158441"/>
    <lineage>
        <taxon>Eukaryota</taxon>
        <taxon>Metazoa</taxon>
        <taxon>Ecdysozoa</taxon>
        <taxon>Arthropoda</taxon>
        <taxon>Hexapoda</taxon>
        <taxon>Collembola</taxon>
        <taxon>Entomobryomorpha</taxon>
        <taxon>Isotomoidea</taxon>
        <taxon>Isotomidae</taxon>
        <taxon>Proisotominae</taxon>
        <taxon>Folsomia</taxon>
    </lineage>
</organism>
<dbReference type="Proteomes" id="UP000198287">
    <property type="component" value="Unassembled WGS sequence"/>
</dbReference>
<evidence type="ECO:0000256" key="2">
    <source>
        <dbReference type="ARBA" id="ARBA00022475"/>
    </source>
</evidence>
<name>A0A226DWT2_FOLCA</name>
<sequence length="678" mass="77835">MSKSLFTILAKLTLLPLLSNGLWNTVNLFENCHITFTTYQYNEIKTDPRKELQYFSTIRHAYPYSPLILNHFVVREAGIKMLTPNTALLLRSYIAKTISVIILHCDTKTFTKLIFDAPIHAHVQSFVVQHINPAFIFQHTDYPQSRLNYFLYYVHSGTSSLILFNFRLPNLVFIPSVFTESVPLKLDITRVPFPLSKIKTFFENANNNLHQKIVAAERSTVIQWHKGNNKCESRNINKNSGFSQCIILSLSHTFNFTFVPENYRTIAFYNIADDWVLDSNLLKVIERDRAYTVQSINRDIFQVIFVTRFPTTFDGIYVFLAPFEAIVWLVLLLACVVITCVVTLAHDDSVAVSFLNFVDVVSTLLGQLNGDSLKTFHSKKWVAAPLLTVWLFSGCYIIMDNLYTGSIFSFLSAVRSPVFPATLRELVDSEIPIITMGSIAYYEGERTSVLKSNHIPQCIDLYAQKPNVIKMFQRLLKKLIYLDVNNNNDKFFKFIRNVELSNRISNANESVIDTGKTFSVMDNGLDLSFLEKNFRWNGSRLIIRGNEETPFTEMQVLAMQRSFLLPMFVKQMALLTSFGLKDKWNKMHNLYGPLSLLSKTNIPNFKKHFLRAVSNAREPVTFHESDPVSLKVIKDVFVLCVMVLVVSMISITVECRFAIAYFVQNLSSRVTVVRQFIH</sequence>
<dbReference type="PANTHER" id="PTHR42643:SF30">
    <property type="entry name" value="IONOTROPIC RECEPTOR 40A-RELATED"/>
    <property type="match status" value="1"/>
</dbReference>
<feature type="signal peptide" evidence="9">
    <location>
        <begin position="1"/>
        <end position="21"/>
    </location>
</feature>
<protein>
    <submittedName>
        <fullName evidence="10">Uncharacterized protein</fullName>
    </submittedName>
</protein>
<proteinExistence type="predicted"/>